<protein>
    <recommendedName>
        <fullName evidence="1">DUF6998 domain-containing protein</fullName>
    </recommendedName>
</protein>
<feature type="domain" description="DUF6998" evidence="1">
    <location>
        <begin position="35"/>
        <end position="167"/>
    </location>
</feature>
<dbReference type="EMBL" id="WHSC02000019">
    <property type="protein sequence ID" value="MDO6124977.1"/>
    <property type="molecule type" value="Genomic_DNA"/>
</dbReference>
<reference evidence="2" key="1">
    <citation type="submission" date="2022-04" db="EMBL/GenBank/DDBJ databases">
        <title>Shinella lacus sp. nov., a novel member of the genus Shinella from water.</title>
        <authorList>
            <person name="Deng Y."/>
        </authorList>
    </citation>
    <scope>NUCLEOTIDE SEQUENCE</scope>
    <source>
        <strain evidence="2">JCM 31239</strain>
    </source>
</reference>
<dbReference type="RefSeq" id="WP_244764102.1">
    <property type="nucleotide sequence ID" value="NZ_JALJCJ010000012.1"/>
</dbReference>
<name>A0ABT8XML4_9HYPH</name>
<proteinExistence type="predicted"/>
<organism evidence="2 3">
    <name type="scientific">Shinella curvata</name>
    <dbReference type="NCBI Taxonomy" id="1817964"/>
    <lineage>
        <taxon>Bacteria</taxon>
        <taxon>Pseudomonadati</taxon>
        <taxon>Pseudomonadota</taxon>
        <taxon>Alphaproteobacteria</taxon>
        <taxon>Hyphomicrobiales</taxon>
        <taxon>Rhizobiaceae</taxon>
        <taxon>Shinella</taxon>
    </lineage>
</organism>
<dbReference type="Proteomes" id="UP001177080">
    <property type="component" value="Unassembled WGS sequence"/>
</dbReference>
<gene>
    <name evidence="2" type="ORF">GB928_027720</name>
</gene>
<comment type="caution">
    <text evidence="2">The sequence shown here is derived from an EMBL/GenBank/DDBJ whole genome shotgun (WGS) entry which is preliminary data.</text>
</comment>
<dbReference type="Pfam" id="PF22522">
    <property type="entry name" value="DUF6998"/>
    <property type="match status" value="1"/>
</dbReference>
<evidence type="ECO:0000313" key="2">
    <source>
        <dbReference type="EMBL" id="MDO6124977.1"/>
    </source>
</evidence>
<evidence type="ECO:0000313" key="3">
    <source>
        <dbReference type="Proteomes" id="UP001177080"/>
    </source>
</evidence>
<evidence type="ECO:0000259" key="1">
    <source>
        <dbReference type="Pfam" id="PF22522"/>
    </source>
</evidence>
<accession>A0ABT8XML4</accession>
<dbReference type="InterPro" id="IPR054267">
    <property type="entry name" value="DUF6998"/>
</dbReference>
<sequence>METAHIGDGMVRLAGVPGSAGTPAFAFSLPPVITDLVLARNRLRDHYRSAALEFTLDGNLIGDIGEAVAAELFGLKLSPRNGTGIDGHAPDGRSVQVKATGTNRGPAFRMVDTRADHLLFLVFDLENLKGEVVYNGPEEPVIKLLPTEWVGQKAVSLAQIRRADAAICDGLRLQSVL</sequence>
<keyword evidence="3" id="KW-1185">Reference proteome</keyword>